<keyword evidence="3" id="KW-1185">Reference proteome</keyword>
<proteinExistence type="predicted"/>
<organism evidence="2 3">
    <name type="scientific">Paracoccus litorisediminis</name>
    <dbReference type="NCBI Taxonomy" id="2006130"/>
    <lineage>
        <taxon>Bacteria</taxon>
        <taxon>Pseudomonadati</taxon>
        <taxon>Pseudomonadota</taxon>
        <taxon>Alphaproteobacteria</taxon>
        <taxon>Rhodobacterales</taxon>
        <taxon>Paracoccaceae</taxon>
        <taxon>Paracoccus</taxon>
    </lineage>
</organism>
<dbReference type="RefSeq" id="WP_155040421.1">
    <property type="nucleotide sequence ID" value="NZ_JBHGCD010000011.1"/>
</dbReference>
<evidence type="ECO:0000259" key="1">
    <source>
        <dbReference type="Pfam" id="PF11972"/>
    </source>
</evidence>
<sequence length="333" mass="36127">MNDPIPTPAYFVDSDSGDGPAAPILRPEDWLAAQRDQSGLLARAAAATGRLDAMLAEMSPDACKGAIRRLALIEVESMLWAQGTPLQREEIGRELMDARAGTDLDAMRLARWGLRRLEGQGALPDLRGFLGLHRQEGSALAEPLAQRPVGTAFDEGAAEYLAGHAAMAEVEPVARAPGLRAAWRIAELSAPECLTEPACWTGRDMAEGCEVLKFVPLGRGGRRVWVDGGPPVERMRRHLEAVLQGTTEARRELRRILDWAVRARDATAPIKGDNPARVIDVLAAHPLMTTAMVETSTGISRDTAERLLARMHAMGLVREITGARRYRLWAAGG</sequence>
<evidence type="ECO:0000313" key="2">
    <source>
        <dbReference type="EMBL" id="MTH60476.1"/>
    </source>
</evidence>
<dbReference type="Proteomes" id="UP000449846">
    <property type="component" value="Unassembled WGS sequence"/>
</dbReference>
<dbReference type="InterPro" id="IPR021068">
    <property type="entry name" value="HTH_DNA-bd"/>
</dbReference>
<feature type="domain" description="HTH DNA binding" evidence="1">
    <location>
        <begin position="277"/>
        <end position="329"/>
    </location>
</feature>
<dbReference type="EMBL" id="WMIG01000008">
    <property type="protein sequence ID" value="MTH60476.1"/>
    <property type="molecule type" value="Genomic_DNA"/>
</dbReference>
<gene>
    <name evidence="2" type="ORF">GL300_14765</name>
</gene>
<comment type="caution">
    <text evidence="2">The sequence shown here is derived from an EMBL/GenBank/DDBJ whole genome shotgun (WGS) entry which is preliminary data.</text>
</comment>
<dbReference type="OrthoDB" id="8455637at2"/>
<name>A0A844HKT1_9RHOB</name>
<dbReference type="Gene3D" id="1.10.10.10">
    <property type="entry name" value="Winged helix-like DNA-binding domain superfamily/Winged helix DNA-binding domain"/>
    <property type="match status" value="1"/>
</dbReference>
<dbReference type="AlphaFoldDB" id="A0A844HKT1"/>
<protein>
    <recommendedName>
        <fullName evidence="1">HTH DNA binding domain-containing protein</fullName>
    </recommendedName>
</protein>
<evidence type="ECO:0000313" key="3">
    <source>
        <dbReference type="Proteomes" id="UP000449846"/>
    </source>
</evidence>
<dbReference type="Pfam" id="PF11972">
    <property type="entry name" value="HTH_13"/>
    <property type="match status" value="1"/>
</dbReference>
<accession>A0A844HKT1</accession>
<reference evidence="2 3" key="1">
    <citation type="submission" date="2019-11" db="EMBL/GenBank/DDBJ databases">
        <authorList>
            <person name="Dong K."/>
        </authorList>
    </citation>
    <scope>NUCLEOTIDE SEQUENCE [LARGE SCALE GENOMIC DNA]</scope>
    <source>
        <strain evidence="2 3">NBRC 112902</strain>
    </source>
</reference>
<dbReference type="InterPro" id="IPR036388">
    <property type="entry name" value="WH-like_DNA-bd_sf"/>
</dbReference>